<name>A0ABV0RAV6_9TELE</name>
<gene>
    <name evidence="1" type="ORF">XENOCAPTIV_017281</name>
</gene>
<dbReference type="EMBL" id="JAHRIN010037208">
    <property type="protein sequence ID" value="MEQ2204703.1"/>
    <property type="molecule type" value="Genomic_DNA"/>
</dbReference>
<accession>A0ABV0RAV6</accession>
<dbReference type="Proteomes" id="UP001434883">
    <property type="component" value="Unassembled WGS sequence"/>
</dbReference>
<evidence type="ECO:0000313" key="1">
    <source>
        <dbReference type="EMBL" id="MEQ2204703.1"/>
    </source>
</evidence>
<organism evidence="1 2">
    <name type="scientific">Xenoophorus captivus</name>
    <dbReference type="NCBI Taxonomy" id="1517983"/>
    <lineage>
        <taxon>Eukaryota</taxon>
        <taxon>Metazoa</taxon>
        <taxon>Chordata</taxon>
        <taxon>Craniata</taxon>
        <taxon>Vertebrata</taxon>
        <taxon>Euteleostomi</taxon>
        <taxon>Actinopterygii</taxon>
        <taxon>Neopterygii</taxon>
        <taxon>Teleostei</taxon>
        <taxon>Neoteleostei</taxon>
        <taxon>Acanthomorphata</taxon>
        <taxon>Ovalentaria</taxon>
        <taxon>Atherinomorphae</taxon>
        <taxon>Cyprinodontiformes</taxon>
        <taxon>Goodeidae</taxon>
        <taxon>Xenoophorus</taxon>
    </lineage>
</organism>
<sequence length="105" mass="11797">MFALSCDHPVANAAVYTVCVCEEETMTQFSHWCCQACPCKRWPFAELSIIWSFSSAVLRLSNHASFYLLPIESLCVQTYSAGGMLNLFPAAQHQTSMLFFKLGFN</sequence>
<keyword evidence="2" id="KW-1185">Reference proteome</keyword>
<evidence type="ECO:0000313" key="2">
    <source>
        <dbReference type="Proteomes" id="UP001434883"/>
    </source>
</evidence>
<proteinExistence type="predicted"/>
<reference evidence="1 2" key="1">
    <citation type="submission" date="2021-06" db="EMBL/GenBank/DDBJ databases">
        <authorList>
            <person name="Palmer J.M."/>
        </authorList>
    </citation>
    <scope>NUCLEOTIDE SEQUENCE [LARGE SCALE GENOMIC DNA]</scope>
    <source>
        <strain evidence="1 2">XC_2019</strain>
        <tissue evidence="1">Muscle</tissue>
    </source>
</reference>
<protein>
    <submittedName>
        <fullName evidence="1">Uncharacterized protein</fullName>
    </submittedName>
</protein>
<comment type="caution">
    <text evidence="1">The sequence shown here is derived from an EMBL/GenBank/DDBJ whole genome shotgun (WGS) entry which is preliminary data.</text>
</comment>